<evidence type="ECO:0000313" key="2">
    <source>
        <dbReference type="Proteomes" id="UP000024942"/>
    </source>
</evidence>
<protein>
    <submittedName>
        <fullName evidence="1">ISHne6, transposase</fullName>
    </submittedName>
</protein>
<name>A0A059G2Z4_9PROT</name>
<organism evidence="1 2">
    <name type="scientific">Hyphomonas oceanitis SCH89</name>
    <dbReference type="NCBI Taxonomy" id="1280953"/>
    <lineage>
        <taxon>Bacteria</taxon>
        <taxon>Pseudomonadati</taxon>
        <taxon>Pseudomonadota</taxon>
        <taxon>Alphaproteobacteria</taxon>
        <taxon>Hyphomonadales</taxon>
        <taxon>Hyphomonadaceae</taxon>
        <taxon>Hyphomonas</taxon>
    </lineage>
</organism>
<accession>A0A059G2Z4</accession>
<dbReference type="Proteomes" id="UP000024942">
    <property type="component" value="Unassembled WGS sequence"/>
</dbReference>
<comment type="caution">
    <text evidence="1">The sequence shown here is derived from an EMBL/GenBank/DDBJ whole genome shotgun (WGS) entry which is preliminary data.</text>
</comment>
<dbReference type="AlphaFoldDB" id="A0A059G2Z4"/>
<feature type="non-terminal residue" evidence="1">
    <location>
        <position position="1"/>
    </location>
</feature>
<keyword evidence="2" id="KW-1185">Reference proteome</keyword>
<dbReference type="EMBL" id="ARYL01000046">
    <property type="protein sequence ID" value="KDA00843.1"/>
    <property type="molecule type" value="Genomic_DNA"/>
</dbReference>
<sequence length="70" mass="8230">EIIQLGVMIYVRFPLSLLNVEDLLHERGIEICHERVRLARSFRHLLRSQDPKAVIRVDAKNPQSRLREGK</sequence>
<evidence type="ECO:0000313" key="1">
    <source>
        <dbReference type="EMBL" id="KDA00843.1"/>
    </source>
</evidence>
<gene>
    <name evidence="1" type="ORF">HOC_18449</name>
</gene>
<proteinExistence type="predicted"/>
<dbReference type="eggNOG" id="COG3316">
    <property type="taxonomic scope" value="Bacteria"/>
</dbReference>
<reference evidence="1 2" key="1">
    <citation type="journal article" date="2014" name="Antonie Van Leeuwenhoek">
        <title>Hyphomonas beringensis sp. nov. and Hyphomonas chukchiensis sp. nov., isolated from surface seawater of the Bering Sea and Chukchi Sea.</title>
        <authorList>
            <person name="Li C."/>
            <person name="Lai Q."/>
            <person name="Li G."/>
            <person name="Dong C."/>
            <person name="Wang J."/>
            <person name="Liao Y."/>
            <person name="Shao Z."/>
        </authorList>
    </citation>
    <scope>NUCLEOTIDE SEQUENCE [LARGE SCALE GENOMIC DNA]</scope>
    <source>
        <strain evidence="1 2">SCH89</strain>
    </source>
</reference>